<dbReference type="Pfam" id="PF05773">
    <property type="entry name" value="RWD"/>
    <property type="match status" value="1"/>
</dbReference>
<evidence type="ECO:0000313" key="5">
    <source>
        <dbReference type="Proteomes" id="UP001153620"/>
    </source>
</evidence>
<name>A0A9N9S1V0_9DIPT</name>
<dbReference type="PROSITE" id="PS50908">
    <property type="entry name" value="RWD"/>
    <property type="match status" value="1"/>
</dbReference>
<dbReference type="OrthoDB" id="277175at2759"/>
<dbReference type="GO" id="GO:0033554">
    <property type="term" value="P:cellular response to stress"/>
    <property type="evidence" value="ECO:0007669"/>
    <property type="project" value="UniProtKB-ARBA"/>
</dbReference>
<protein>
    <recommendedName>
        <fullName evidence="3">RWD domain-containing protein</fullName>
    </recommendedName>
</protein>
<dbReference type="InterPro" id="IPR006575">
    <property type="entry name" value="RWD_dom"/>
</dbReference>
<dbReference type="Gene3D" id="3.10.110.10">
    <property type="entry name" value="Ubiquitin Conjugating Enzyme"/>
    <property type="match status" value="1"/>
</dbReference>
<keyword evidence="1" id="KW-0175">Coiled coil</keyword>
<feature type="domain" description="RWD" evidence="3">
    <location>
        <begin position="11"/>
        <end position="117"/>
    </location>
</feature>
<evidence type="ECO:0000256" key="1">
    <source>
        <dbReference type="SAM" id="Coils"/>
    </source>
</evidence>
<dbReference type="InterPro" id="IPR040213">
    <property type="entry name" value="GIR2-like"/>
</dbReference>
<dbReference type="GO" id="GO:0010468">
    <property type="term" value="P:regulation of gene expression"/>
    <property type="evidence" value="ECO:0007669"/>
    <property type="project" value="UniProtKB-ARBA"/>
</dbReference>
<dbReference type="SMART" id="SM00591">
    <property type="entry name" value="RWD"/>
    <property type="match status" value="1"/>
</dbReference>
<dbReference type="GO" id="GO:0009893">
    <property type="term" value="P:positive regulation of metabolic process"/>
    <property type="evidence" value="ECO:0007669"/>
    <property type="project" value="UniProtKB-ARBA"/>
</dbReference>
<feature type="region of interest" description="Disordered" evidence="2">
    <location>
        <begin position="219"/>
        <end position="241"/>
    </location>
</feature>
<dbReference type="FunFam" id="3.10.110.10:FF:000050">
    <property type="entry name" value="eIF-2-alpha kinase GCN2"/>
    <property type="match status" value="1"/>
</dbReference>
<dbReference type="GO" id="GO:0051246">
    <property type="term" value="P:regulation of protein metabolic process"/>
    <property type="evidence" value="ECO:0007669"/>
    <property type="project" value="UniProtKB-ARBA"/>
</dbReference>
<dbReference type="EMBL" id="OU895879">
    <property type="protein sequence ID" value="CAG9808129.1"/>
    <property type="molecule type" value="Genomic_DNA"/>
</dbReference>
<dbReference type="InterPro" id="IPR016135">
    <property type="entry name" value="UBQ-conjugating_enzyme/RWD"/>
</dbReference>
<organism evidence="4 5">
    <name type="scientific">Chironomus riparius</name>
    <dbReference type="NCBI Taxonomy" id="315576"/>
    <lineage>
        <taxon>Eukaryota</taxon>
        <taxon>Metazoa</taxon>
        <taxon>Ecdysozoa</taxon>
        <taxon>Arthropoda</taxon>
        <taxon>Hexapoda</taxon>
        <taxon>Insecta</taxon>
        <taxon>Pterygota</taxon>
        <taxon>Neoptera</taxon>
        <taxon>Endopterygota</taxon>
        <taxon>Diptera</taxon>
        <taxon>Nematocera</taxon>
        <taxon>Chironomoidea</taxon>
        <taxon>Chironomidae</taxon>
        <taxon>Chironominae</taxon>
        <taxon>Chironomus</taxon>
    </lineage>
</organism>
<feature type="coiled-coil region" evidence="1">
    <location>
        <begin position="118"/>
        <end position="145"/>
    </location>
</feature>
<proteinExistence type="predicted"/>
<accession>A0A9N9S1V0</accession>
<dbReference type="Proteomes" id="UP001153620">
    <property type="component" value="Chromosome 3"/>
</dbReference>
<gene>
    <name evidence="4" type="ORF">CHIRRI_LOCUS10974</name>
</gene>
<keyword evidence="5" id="KW-1185">Reference proteome</keyword>
<evidence type="ECO:0000259" key="3">
    <source>
        <dbReference type="PROSITE" id="PS50908"/>
    </source>
</evidence>
<evidence type="ECO:0000313" key="4">
    <source>
        <dbReference type="EMBL" id="CAG9808129.1"/>
    </source>
</evidence>
<feature type="compositionally biased region" description="Acidic residues" evidence="2">
    <location>
        <begin position="222"/>
        <end position="235"/>
    </location>
</feature>
<reference evidence="4" key="2">
    <citation type="submission" date="2022-10" db="EMBL/GenBank/DDBJ databases">
        <authorList>
            <consortium name="ENA_rothamsted_submissions"/>
            <consortium name="culmorum"/>
            <person name="King R."/>
        </authorList>
    </citation>
    <scope>NUCLEOTIDE SEQUENCE</scope>
</reference>
<dbReference type="SUPFAM" id="SSF54495">
    <property type="entry name" value="UBC-like"/>
    <property type="match status" value="1"/>
</dbReference>
<evidence type="ECO:0000256" key="2">
    <source>
        <dbReference type="SAM" id="MobiDB-lite"/>
    </source>
</evidence>
<dbReference type="AlphaFoldDB" id="A0A9N9S1V0"/>
<dbReference type="PANTHER" id="PTHR12292">
    <property type="entry name" value="RWD DOMAIN-CONTAINING PROTEIN"/>
    <property type="match status" value="1"/>
</dbReference>
<sequence>MSRDYEEDQKNELEALESIYFEELEILDEEKRNKFKINVYTEGFREEQDGLCCNLVFTYTPKYPDDKPIVEIEEEINFESNIKQKVEDAINSCITENLGTEMIFSVVGCTQELLNSLFDQIKIEREEQREKKQREIEEIEQKKFEGTIVSVESFMNWRNLFEAEMGIAEKRAKENEANRKLTGRELFLKDQSLLDSDIRFLTENGDSIENVKIDESLFQNMDLEEDLPSGDESDDPDWKPT</sequence>
<reference evidence="4" key="1">
    <citation type="submission" date="2022-01" db="EMBL/GenBank/DDBJ databases">
        <authorList>
            <person name="King R."/>
        </authorList>
    </citation>
    <scope>NUCLEOTIDE SEQUENCE</scope>
</reference>